<dbReference type="GO" id="GO:0016020">
    <property type="term" value="C:membrane"/>
    <property type="evidence" value="ECO:0007669"/>
    <property type="project" value="InterPro"/>
</dbReference>
<dbReference type="Pfam" id="PF11382">
    <property type="entry name" value="MctB"/>
    <property type="match status" value="1"/>
</dbReference>
<keyword evidence="4" id="KW-1185">Reference proteome</keyword>
<organism evidence="3 4">
    <name type="scientific">Microlunatus endophyticus</name>
    <dbReference type="NCBI Taxonomy" id="1716077"/>
    <lineage>
        <taxon>Bacteria</taxon>
        <taxon>Bacillati</taxon>
        <taxon>Actinomycetota</taxon>
        <taxon>Actinomycetes</taxon>
        <taxon>Propionibacteriales</taxon>
        <taxon>Propionibacteriaceae</taxon>
        <taxon>Microlunatus</taxon>
    </lineage>
</organism>
<proteinExistence type="predicted"/>
<dbReference type="AlphaFoldDB" id="A0A917W171"/>
<dbReference type="GO" id="GO:0055070">
    <property type="term" value="P:copper ion homeostasis"/>
    <property type="evidence" value="ECO:0007669"/>
    <property type="project" value="InterPro"/>
</dbReference>
<protein>
    <recommendedName>
        <fullName evidence="5">Copper transport outer membrane protein, MctB</fullName>
    </recommendedName>
</protein>
<comment type="caution">
    <text evidence="3">The sequence shown here is derived from an EMBL/GenBank/DDBJ whole genome shotgun (WGS) entry which is preliminary data.</text>
</comment>
<dbReference type="EMBL" id="BMMZ01000001">
    <property type="protein sequence ID" value="GGL49699.1"/>
    <property type="molecule type" value="Genomic_DNA"/>
</dbReference>
<feature type="region of interest" description="Disordered" evidence="2">
    <location>
        <begin position="288"/>
        <end position="307"/>
    </location>
</feature>
<evidence type="ECO:0000256" key="2">
    <source>
        <dbReference type="SAM" id="MobiDB-lite"/>
    </source>
</evidence>
<sequence>MINFRYHIVSLMAVFLALAVGITLGVTLVSGEANKGLASQAEQDRRQVQTYREQISNMQELDKYRDAYASQVGKELTADMLVGVPVAIVTMPDAPRSVTNNLQQAVRDSGGTVASVTTVKQQVFDPTQRQQVLTALQPFSNQYKPGDDVAARFGKVLGRALLSGRDSMIDQMGNNIGNALNGSLISLDRSTQDVARLVIVVSAPASTPPLSADMLKRHVDFDVALSGDVQGHLVVAGPNSTDMDATDVATVRTDPESSNLLSSVDAADLPSGISTVMMAGAEQLEGGQGHYGWHSSADAPAPELPIR</sequence>
<evidence type="ECO:0000256" key="1">
    <source>
        <dbReference type="SAM" id="Coils"/>
    </source>
</evidence>
<name>A0A917W171_9ACTN</name>
<dbReference type="RefSeq" id="WP_188893551.1">
    <property type="nucleotide sequence ID" value="NZ_BMMZ01000001.1"/>
</dbReference>
<dbReference type="Proteomes" id="UP000613840">
    <property type="component" value="Unassembled WGS sequence"/>
</dbReference>
<dbReference type="InterPro" id="IPR021522">
    <property type="entry name" value="MctB"/>
</dbReference>
<accession>A0A917W171</accession>
<reference evidence="3" key="1">
    <citation type="journal article" date="2014" name="Int. J. Syst. Evol. Microbiol.">
        <title>Complete genome sequence of Corynebacterium casei LMG S-19264T (=DSM 44701T), isolated from a smear-ripened cheese.</title>
        <authorList>
            <consortium name="US DOE Joint Genome Institute (JGI-PGF)"/>
            <person name="Walter F."/>
            <person name="Albersmeier A."/>
            <person name="Kalinowski J."/>
            <person name="Ruckert C."/>
        </authorList>
    </citation>
    <scope>NUCLEOTIDE SEQUENCE</scope>
    <source>
        <strain evidence="3">CGMCC 4.7306</strain>
    </source>
</reference>
<gene>
    <name evidence="3" type="ORF">GCM10011575_04820</name>
</gene>
<evidence type="ECO:0008006" key="5">
    <source>
        <dbReference type="Google" id="ProtNLM"/>
    </source>
</evidence>
<evidence type="ECO:0000313" key="3">
    <source>
        <dbReference type="EMBL" id="GGL49699.1"/>
    </source>
</evidence>
<reference evidence="3" key="2">
    <citation type="submission" date="2020-09" db="EMBL/GenBank/DDBJ databases">
        <authorList>
            <person name="Sun Q."/>
            <person name="Zhou Y."/>
        </authorList>
    </citation>
    <scope>NUCLEOTIDE SEQUENCE</scope>
    <source>
        <strain evidence="3">CGMCC 4.7306</strain>
    </source>
</reference>
<keyword evidence="1" id="KW-0175">Coiled coil</keyword>
<feature type="coiled-coil region" evidence="1">
    <location>
        <begin position="34"/>
        <end position="61"/>
    </location>
</feature>
<evidence type="ECO:0000313" key="4">
    <source>
        <dbReference type="Proteomes" id="UP000613840"/>
    </source>
</evidence>